<dbReference type="Proteomes" id="UP000247892">
    <property type="component" value="Unassembled WGS sequence"/>
</dbReference>
<dbReference type="Pfam" id="PF00188">
    <property type="entry name" value="CAP"/>
    <property type="match status" value="1"/>
</dbReference>
<dbReference type="PANTHER" id="PTHR31157:SF1">
    <property type="entry name" value="SCP DOMAIN-CONTAINING PROTEIN"/>
    <property type="match status" value="1"/>
</dbReference>
<dbReference type="PANTHER" id="PTHR31157">
    <property type="entry name" value="SCP DOMAIN-CONTAINING PROTEIN"/>
    <property type="match status" value="1"/>
</dbReference>
<organism evidence="3 4">
    <name type="scientific">Prauserella flavalba</name>
    <dbReference type="NCBI Taxonomy" id="1477506"/>
    <lineage>
        <taxon>Bacteria</taxon>
        <taxon>Bacillati</taxon>
        <taxon>Actinomycetota</taxon>
        <taxon>Actinomycetes</taxon>
        <taxon>Pseudonocardiales</taxon>
        <taxon>Pseudonocardiaceae</taxon>
        <taxon>Prauserella</taxon>
    </lineage>
</organism>
<comment type="caution">
    <text evidence="3">The sequence shown here is derived from an EMBL/GenBank/DDBJ whole genome shotgun (WGS) entry which is preliminary data.</text>
</comment>
<protein>
    <recommendedName>
        <fullName evidence="2">SCP domain-containing protein</fullName>
    </recommendedName>
</protein>
<reference evidence="3 4" key="1">
    <citation type="submission" date="2016-07" db="EMBL/GenBank/DDBJ databases">
        <title>Draft genome sequence of Prauserella sp. YIM 121212, isolated from alkaline soil.</title>
        <authorList>
            <person name="Ruckert C."/>
            <person name="Albersmeier A."/>
            <person name="Jiang C.-L."/>
            <person name="Jiang Y."/>
            <person name="Kalinowski J."/>
            <person name="Schneider O."/>
            <person name="Winkler A."/>
            <person name="Zotchev S.B."/>
        </authorList>
    </citation>
    <scope>NUCLEOTIDE SEQUENCE [LARGE SCALE GENOMIC DNA]</scope>
    <source>
        <strain evidence="3 4">YIM 121212</strain>
    </source>
</reference>
<dbReference type="InterPro" id="IPR035940">
    <property type="entry name" value="CAP_sf"/>
</dbReference>
<dbReference type="EMBL" id="MASU01000001">
    <property type="protein sequence ID" value="PXY38405.1"/>
    <property type="molecule type" value="Genomic_DNA"/>
</dbReference>
<dbReference type="CDD" id="cd05379">
    <property type="entry name" value="CAP_bacterial"/>
    <property type="match status" value="1"/>
</dbReference>
<dbReference type="OrthoDB" id="8611574at2"/>
<dbReference type="RefSeq" id="WP_110334136.1">
    <property type="nucleotide sequence ID" value="NZ_MASU01000001.1"/>
</dbReference>
<name>A0A318LY65_9PSEU</name>
<dbReference type="AlphaFoldDB" id="A0A318LY65"/>
<keyword evidence="4" id="KW-1185">Reference proteome</keyword>
<evidence type="ECO:0000313" key="4">
    <source>
        <dbReference type="Proteomes" id="UP000247892"/>
    </source>
</evidence>
<evidence type="ECO:0000256" key="1">
    <source>
        <dbReference type="SAM" id="MobiDB-lite"/>
    </source>
</evidence>
<feature type="region of interest" description="Disordered" evidence="1">
    <location>
        <begin position="17"/>
        <end position="136"/>
    </location>
</feature>
<evidence type="ECO:0000313" key="3">
    <source>
        <dbReference type="EMBL" id="PXY38405.1"/>
    </source>
</evidence>
<accession>A0A318LY65</accession>
<sequence length="253" mass="26676">MFSVLVGVAVAAGGHLLWLRPPGGESPVALPDRSADDPFNGSIRRSGPNPASSAPVTESTSAAPTQPSSTSPETQQSPPTSEQTTESPTLDSPSSSESSSSQQDQPDPTTTTDPGTTSQSSRTESSSGGSSPSSTARVVDLVNDERADAGCPAVTVDSRLTRAAQKHSDDMARREYLSHTSPDGRTFDERIRDEGYPRPAAENIAMGLSSPEAVMDAWMSSDGHRRNILNCDITTIGVGVNSDGWYWTQNFGY</sequence>
<dbReference type="Gene3D" id="3.40.33.10">
    <property type="entry name" value="CAP"/>
    <property type="match status" value="1"/>
</dbReference>
<feature type="domain" description="SCP" evidence="2">
    <location>
        <begin position="139"/>
        <end position="251"/>
    </location>
</feature>
<evidence type="ECO:0000259" key="2">
    <source>
        <dbReference type="Pfam" id="PF00188"/>
    </source>
</evidence>
<dbReference type="SUPFAM" id="SSF55797">
    <property type="entry name" value="PR-1-like"/>
    <property type="match status" value="1"/>
</dbReference>
<dbReference type="InterPro" id="IPR014044">
    <property type="entry name" value="CAP_dom"/>
</dbReference>
<proteinExistence type="predicted"/>
<gene>
    <name evidence="3" type="ORF">BA062_01210</name>
</gene>
<feature type="compositionally biased region" description="Low complexity" evidence="1">
    <location>
        <begin position="57"/>
        <end position="135"/>
    </location>
</feature>